<feature type="region of interest" description="Disordered" evidence="1">
    <location>
        <begin position="243"/>
        <end position="296"/>
    </location>
</feature>
<dbReference type="Gene3D" id="3.30.2090.10">
    <property type="entry name" value="Multidrug efflux transporter AcrB TolC docking domain, DN and DC subdomains"/>
    <property type="match status" value="3"/>
</dbReference>
<sequence>MHHLARLSLANRAVVALLTLIIAVAGFVSMGSLKQELIPPISIPQTTILTTAVGSSPELIDEQISLPLSQAVKGVSGVETVSATSAPSVSTITVATEYGLDQDKVESSLREAVASVSSKLPEGADPEILAGSTSDIPVVMLTASSDASAESLSHSLETAVLPEIQGIEGVRDVQLSGETKQRITIDPDAKKLAAAGLGQQTISSALKANGTTLPAGTIIEDDQSVSVQAGNAIESLDALKSLPLLPPSPAAGDDGAPGQGAPGQADQGQDAPGQDSDAAAGQAPAAPAAPASGPLKTIGDVASVKVTNEKQTSITRTNGEPSLSVQVTALPDADIVSISHAVNDKLDGFKDALGAGAAITPIFDQAPFIEQSINHLAIEGLLGLAFAVIVILVFLLSVRSTLVTAISIPISVLVTFIGLNVGGYSLNMLTLGALTIAIGRVVDDSIVVIENIKRHLGYGEEKRQAILTAVKEVAGAITASTLTTIMVFLPIALVGDVVGELFRPFALTVAIAMLSSLFVALTIVPILAYWFMRQPQHDVDPAEVRAASEVKERKSRLQRGYLPILRGTQRHPVWTLVGAVMILVLTAGILPLLKVDFLGSTGQNSLQVTQQFKTGADLKTISTQAQATEEALMDSEGVQSVLLTAGVGGEGLAAMLGGGASSASYTVNTDPDGDQSDISANIQKRLADLPDGKDISVGEAAAYGSSTVDVIVKAHDDKSALTQASGQVLSALKDTPHSTDIASDLATDQPTIEVVVDRTKAAQAGLTEMQVSGIVASAANPQAVDSIRIDGKDLSVYVDSGSSVASLKELKNSPVPSASGMKKLSELADIKPTSVPSSVSRQGGQLVATVSLTPDEGELGAVTSAVTDSLDGIDLPPGASVEIGGVSAQQTDSFKQLGLAMLVAIAIVYLLMVAEFRSLLQPLILLVSIPFAATGAILLMLVSGKPLGVASMIGLLMLIGIVVTNAIVLIDLVNQYRRQGQSVQDAVVNGARQRLRPILMTALATIFALTPMALGVTGSSGFISQDLAIVVIGGLVSSTALTLVLVPVLYQLVEGRLEKREQRKAGTSKPQGAHAAPVEPDLPSNTATHG</sequence>
<proteinExistence type="predicted"/>
<evidence type="ECO:0000313" key="4">
    <source>
        <dbReference type="EMBL" id="SJM50702.1"/>
    </source>
</evidence>
<dbReference type="AlphaFoldDB" id="A0A1R4F4G7"/>
<feature type="transmembrane region" description="Helical" evidence="2">
    <location>
        <begin position="428"/>
        <end position="452"/>
    </location>
</feature>
<feature type="compositionally biased region" description="Low complexity" evidence="1">
    <location>
        <begin position="262"/>
        <end position="294"/>
    </location>
</feature>
<feature type="transmembrane region" description="Helical" evidence="2">
    <location>
        <begin position="897"/>
        <end position="916"/>
    </location>
</feature>
<feature type="transmembrane region" description="Helical" evidence="2">
    <location>
        <begin position="573"/>
        <end position="593"/>
    </location>
</feature>
<evidence type="ECO:0000259" key="3">
    <source>
        <dbReference type="PROSITE" id="PS50156"/>
    </source>
</evidence>
<protein>
    <submittedName>
        <fullName evidence="4">RND multidrug efflux transporter Acriflavin resistance protein</fullName>
    </submittedName>
</protein>
<feature type="transmembrane region" description="Helical" evidence="2">
    <location>
        <begin position="505"/>
        <end position="531"/>
    </location>
</feature>
<evidence type="ECO:0000256" key="2">
    <source>
        <dbReference type="SAM" id="Phobius"/>
    </source>
</evidence>
<dbReference type="PROSITE" id="PS50156">
    <property type="entry name" value="SSD"/>
    <property type="match status" value="1"/>
</dbReference>
<dbReference type="Gene3D" id="3.30.70.1440">
    <property type="entry name" value="Multidrug efflux transporter AcrB pore domain"/>
    <property type="match status" value="1"/>
</dbReference>
<feature type="transmembrane region" description="Helical" evidence="2">
    <location>
        <begin position="473"/>
        <end position="493"/>
    </location>
</feature>
<feature type="transmembrane region" description="Helical" evidence="2">
    <location>
        <begin position="995"/>
        <end position="1015"/>
    </location>
</feature>
<keyword evidence="2" id="KW-0472">Membrane</keyword>
<feature type="region of interest" description="Disordered" evidence="1">
    <location>
        <begin position="1060"/>
        <end position="1090"/>
    </location>
</feature>
<feature type="domain" description="SSD" evidence="3">
    <location>
        <begin position="376"/>
        <end position="530"/>
    </location>
</feature>
<dbReference type="InterPro" id="IPR027463">
    <property type="entry name" value="AcrB_DN_DC_subdom"/>
</dbReference>
<dbReference type="Gene3D" id="1.20.1640.10">
    <property type="entry name" value="Multidrug efflux transporter AcrB transmembrane domain"/>
    <property type="match status" value="3"/>
</dbReference>
<keyword evidence="2" id="KW-1133">Transmembrane helix</keyword>
<dbReference type="PRINTS" id="PR00702">
    <property type="entry name" value="ACRIFLAVINRP"/>
</dbReference>
<evidence type="ECO:0000256" key="1">
    <source>
        <dbReference type="SAM" id="MobiDB-lite"/>
    </source>
</evidence>
<dbReference type="InterPro" id="IPR001036">
    <property type="entry name" value="Acrflvin-R"/>
</dbReference>
<feature type="transmembrane region" description="Helical" evidence="2">
    <location>
        <begin position="1027"/>
        <end position="1053"/>
    </location>
</feature>
<feature type="transmembrane region" description="Helical" evidence="2">
    <location>
        <begin position="402"/>
        <end position="422"/>
    </location>
</feature>
<dbReference type="PANTHER" id="PTHR32063:SF0">
    <property type="entry name" value="SWARMING MOTILITY PROTEIN SWRC"/>
    <property type="match status" value="1"/>
</dbReference>
<dbReference type="SUPFAM" id="SSF82866">
    <property type="entry name" value="Multidrug efflux transporter AcrB transmembrane domain"/>
    <property type="match status" value="2"/>
</dbReference>
<name>A0A1R4F4G7_9MICC</name>
<feature type="transmembrane region" description="Helical" evidence="2">
    <location>
        <begin position="923"/>
        <end position="943"/>
    </location>
</feature>
<feature type="transmembrane region" description="Helical" evidence="2">
    <location>
        <begin position="376"/>
        <end position="395"/>
    </location>
</feature>
<dbReference type="EMBL" id="FUHW01000011">
    <property type="protein sequence ID" value="SJM50702.1"/>
    <property type="molecule type" value="Genomic_DNA"/>
</dbReference>
<dbReference type="SUPFAM" id="SSF82714">
    <property type="entry name" value="Multidrug efflux transporter AcrB TolC docking domain, DN and DC subdomains"/>
    <property type="match status" value="2"/>
</dbReference>
<dbReference type="RefSeq" id="WP_179204204.1">
    <property type="nucleotide sequence ID" value="NZ_FUHW01000011.1"/>
</dbReference>
<dbReference type="Pfam" id="PF00873">
    <property type="entry name" value="ACR_tran"/>
    <property type="match status" value="2"/>
</dbReference>
<dbReference type="SUPFAM" id="SSF82693">
    <property type="entry name" value="Multidrug efflux transporter AcrB pore domain, PN1, PN2, PC1 and PC2 subdomains"/>
    <property type="match status" value="2"/>
</dbReference>
<dbReference type="Gene3D" id="3.30.70.1320">
    <property type="entry name" value="Multidrug efflux transporter AcrB pore domain like"/>
    <property type="match status" value="2"/>
</dbReference>
<feature type="transmembrane region" description="Helical" evidence="2">
    <location>
        <begin position="949"/>
        <end position="974"/>
    </location>
</feature>
<evidence type="ECO:0000313" key="5">
    <source>
        <dbReference type="Proteomes" id="UP000195913"/>
    </source>
</evidence>
<keyword evidence="2" id="KW-0812">Transmembrane</keyword>
<dbReference type="GO" id="GO:0005886">
    <property type="term" value="C:plasma membrane"/>
    <property type="evidence" value="ECO:0007669"/>
    <property type="project" value="TreeGrafter"/>
</dbReference>
<organism evidence="4 5">
    <name type="scientific">Arthrobacter rhombi</name>
    <dbReference type="NCBI Taxonomy" id="71253"/>
    <lineage>
        <taxon>Bacteria</taxon>
        <taxon>Bacillati</taxon>
        <taxon>Actinomycetota</taxon>
        <taxon>Actinomycetes</taxon>
        <taxon>Micrococcales</taxon>
        <taxon>Micrococcaceae</taxon>
        <taxon>Arthrobacter</taxon>
    </lineage>
</organism>
<accession>A0A1R4F4G7</accession>
<dbReference type="InterPro" id="IPR000731">
    <property type="entry name" value="SSD"/>
</dbReference>
<dbReference type="PANTHER" id="PTHR32063">
    <property type="match status" value="1"/>
</dbReference>
<gene>
    <name evidence="4" type="ORF">FM101_02165</name>
</gene>
<reference evidence="4 5" key="1">
    <citation type="submission" date="2017-02" db="EMBL/GenBank/DDBJ databases">
        <authorList>
            <person name="Peterson S.W."/>
        </authorList>
    </citation>
    <scope>NUCLEOTIDE SEQUENCE [LARGE SCALE GENOMIC DNA]</scope>
    <source>
        <strain evidence="4 5">B Ar 00.02</strain>
    </source>
</reference>
<feature type="transmembrane region" description="Helical" evidence="2">
    <location>
        <begin position="12"/>
        <end position="33"/>
    </location>
</feature>
<dbReference type="Gene3D" id="3.30.70.1430">
    <property type="entry name" value="Multidrug efflux transporter AcrB pore domain"/>
    <property type="match status" value="2"/>
</dbReference>
<dbReference type="GO" id="GO:0042910">
    <property type="term" value="F:xenobiotic transmembrane transporter activity"/>
    <property type="evidence" value="ECO:0007669"/>
    <property type="project" value="TreeGrafter"/>
</dbReference>
<dbReference type="Proteomes" id="UP000195913">
    <property type="component" value="Unassembled WGS sequence"/>
</dbReference>
<keyword evidence="5" id="KW-1185">Reference proteome</keyword>